<accession>A0A3S1CV40</accession>
<organism evidence="2 3">
    <name type="scientific">Dulcicalothrix desertica PCC 7102</name>
    <dbReference type="NCBI Taxonomy" id="232991"/>
    <lineage>
        <taxon>Bacteria</taxon>
        <taxon>Bacillati</taxon>
        <taxon>Cyanobacteriota</taxon>
        <taxon>Cyanophyceae</taxon>
        <taxon>Nostocales</taxon>
        <taxon>Calotrichaceae</taxon>
        <taxon>Dulcicalothrix</taxon>
    </lineage>
</organism>
<dbReference type="Gene3D" id="1.10.101.10">
    <property type="entry name" value="PGBD-like superfamily/PGBD"/>
    <property type="match status" value="1"/>
</dbReference>
<dbReference type="EMBL" id="RSCL01000001">
    <property type="protein sequence ID" value="RUT09950.1"/>
    <property type="molecule type" value="Genomic_DNA"/>
</dbReference>
<dbReference type="Proteomes" id="UP000271624">
    <property type="component" value="Unassembled WGS sequence"/>
</dbReference>
<dbReference type="OrthoDB" id="511527at2"/>
<dbReference type="InterPro" id="IPR002477">
    <property type="entry name" value="Peptidoglycan-bd-like"/>
</dbReference>
<name>A0A3S1CV40_9CYAN</name>
<dbReference type="Pfam" id="PF01471">
    <property type="entry name" value="PG_binding_1"/>
    <property type="match status" value="1"/>
</dbReference>
<gene>
    <name evidence="2" type="ORF">DSM106972_004450</name>
</gene>
<feature type="domain" description="Peptidoglycan binding-like" evidence="1">
    <location>
        <begin position="14"/>
        <end position="62"/>
    </location>
</feature>
<sequence>MSDAFVILQLGFTGATISDLQQDLTTIEYYAGAIDGVFGTKTKKAVVQFQKQFNLNVDGIVD</sequence>
<protein>
    <recommendedName>
        <fullName evidence="1">Peptidoglycan binding-like domain-containing protein</fullName>
    </recommendedName>
</protein>
<reference evidence="2" key="1">
    <citation type="submission" date="2018-12" db="EMBL/GenBank/DDBJ databases">
        <authorList>
            <person name="Will S."/>
            <person name="Neumann-Schaal M."/>
            <person name="Henke P."/>
        </authorList>
    </citation>
    <scope>NUCLEOTIDE SEQUENCE</scope>
    <source>
        <strain evidence="2">PCC 7102</strain>
    </source>
</reference>
<reference evidence="2" key="2">
    <citation type="journal article" date="2019" name="Genome Biol. Evol.">
        <title>Day and night: Metabolic profiles and evolutionary relationships of six axenic non-marine cyanobacteria.</title>
        <authorList>
            <person name="Will S.E."/>
            <person name="Henke P."/>
            <person name="Boedeker C."/>
            <person name="Huang S."/>
            <person name="Brinkmann H."/>
            <person name="Rohde M."/>
            <person name="Jarek M."/>
            <person name="Friedl T."/>
            <person name="Seufert S."/>
            <person name="Schumacher M."/>
            <person name="Overmann J."/>
            <person name="Neumann-Schaal M."/>
            <person name="Petersen J."/>
        </authorList>
    </citation>
    <scope>NUCLEOTIDE SEQUENCE [LARGE SCALE GENOMIC DNA]</scope>
    <source>
        <strain evidence="2">PCC 7102</strain>
    </source>
</reference>
<dbReference type="SUPFAM" id="SSF47090">
    <property type="entry name" value="PGBD-like"/>
    <property type="match status" value="1"/>
</dbReference>
<evidence type="ECO:0000313" key="3">
    <source>
        <dbReference type="Proteomes" id="UP000271624"/>
    </source>
</evidence>
<dbReference type="InterPro" id="IPR036366">
    <property type="entry name" value="PGBDSf"/>
</dbReference>
<dbReference type="RefSeq" id="WP_127078415.1">
    <property type="nucleotide sequence ID" value="NZ_RSCL01000001.1"/>
</dbReference>
<evidence type="ECO:0000259" key="1">
    <source>
        <dbReference type="Pfam" id="PF01471"/>
    </source>
</evidence>
<proteinExistence type="predicted"/>
<comment type="caution">
    <text evidence="2">The sequence shown here is derived from an EMBL/GenBank/DDBJ whole genome shotgun (WGS) entry which is preliminary data.</text>
</comment>
<evidence type="ECO:0000313" key="2">
    <source>
        <dbReference type="EMBL" id="RUT09950.1"/>
    </source>
</evidence>
<keyword evidence="3" id="KW-1185">Reference proteome</keyword>
<dbReference type="InterPro" id="IPR036365">
    <property type="entry name" value="PGBD-like_sf"/>
</dbReference>
<dbReference type="AlphaFoldDB" id="A0A3S1CV40"/>